<keyword evidence="1" id="KW-1133">Transmembrane helix</keyword>
<dbReference type="AlphaFoldDB" id="A0A0B0IAH5"/>
<sequence length="110" mass="12885">MKRSEDQEHIRKLQQDWQQLDELGERSVTFSEVKEQLSTYRVKQKQLFYKELIVFLVTALFILSVTLMSLLQAPVLFIIIQVVAVVGAPVVLFFLIKRKKREGTVIYDDI</sequence>
<dbReference type="eggNOG" id="ENOG502ZSRV">
    <property type="taxonomic scope" value="Bacteria"/>
</dbReference>
<comment type="caution">
    <text evidence="2">The sequence shown here is derived from an EMBL/GenBank/DDBJ whole genome shotgun (WGS) entry which is preliminary data.</text>
</comment>
<evidence type="ECO:0000313" key="2">
    <source>
        <dbReference type="EMBL" id="KHF37827.1"/>
    </source>
</evidence>
<evidence type="ECO:0000256" key="1">
    <source>
        <dbReference type="SAM" id="Phobius"/>
    </source>
</evidence>
<keyword evidence="1" id="KW-0472">Membrane</keyword>
<evidence type="ECO:0000313" key="3">
    <source>
        <dbReference type="Proteomes" id="UP000030832"/>
    </source>
</evidence>
<protein>
    <recommendedName>
        <fullName evidence="4">Negative regulator YxlC</fullName>
    </recommendedName>
</protein>
<reference evidence="2 3" key="1">
    <citation type="submission" date="2014-09" db="EMBL/GenBank/DDBJ databases">
        <title>Genome sequencing and annotation of Bacillus Okhensis strain Kh10-101T.</title>
        <authorList>
            <person name="Prakash J.S."/>
        </authorList>
    </citation>
    <scope>NUCLEOTIDE SEQUENCE [LARGE SCALE GENOMIC DNA]</scope>
    <source>
        <strain evidence="3">Kh10-101T</strain>
    </source>
</reference>
<keyword evidence="1" id="KW-0812">Transmembrane</keyword>
<dbReference type="Pfam" id="PF17280">
    <property type="entry name" value="DUF5345"/>
    <property type="match status" value="1"/>
</dbReference>
<dbReference type="Proteomes" id="UP000030832">
    <property type="component" value="Unassembled WGS sequence"/>
</dbReference>
<dbReference type="STRING" id="333138.LQ50_25130"/>
<dbReference type="EMBL" id="JRJU01000068">
    <property type="protein sequence ID" value="KHF37827.1"/>
    <property type="molecule type" value="Genomic_DNA"/>
</dbReference>
<accession>A0A0B0IAH5</accession>
<feature type="transmembrane region" description="Helical" evidence="1">
    <location>
        <begin position="47"/>
        <end position="69"/>
    </location>
</feature>
<organism evidence="2 3">
    <name type="scientific">Halalkalibacter okhensis</name>
    <dbReference type="NCBI Taxonomy" id="333138"/>
    <lineage>
        <taxon>Bacteria</taxon>
        <taxon>Bacillati</taxon>
        <taxon>Bacillota</taxon>
        <taxon>Bacilli</taxon>
        <taxon>Bacillales</taxon>
        <taxon>Bacillaceae</taxon>
        <taxon>Halalkalibacter</taxon>
    </lineage>
</organism>
<dbReference type="InterPro" id="IPR035238">
    <property type="entry name" value="DUF5345"/>
</dbReference>
<gene>
    <name evidence="2" type="ORF">LQ50_25130</name>
</gene>
<keyword evidence="3" id="KW-1185">Reference proteome</keyword>
<feature type="transmembrane region" description="Helical" evidence="1">
    <location>
        <begin position="75"/>
        <end position="96"/>
    </location>
</feature>
<dbReference type="OrthoDB" id="2872956at2"/>
<dbReference type="RefSeq" id="WP_034634095.1">
    <property type="nucleotide sequence ID" value="NZ_JRJU01000068.1"/>
</dbReference>
<name>A0A0B0IAH5_9BACI</name>
<evidence type="ECO:0008006" key="4">
    <source>
        <dbReference type="Google" id="ProtNLM"/>
    </source>
</evidence>
<proteinExistence type="predicted"/>